<dbReference type="PANTHER" id="PTHR43210">
    <property type="entry name" value="DETHIOBIOTIN SYNTHETASE"/>
    <property type="match status" value="1"/>
</dbReference>
<dbReference type="Gene3D" id="3.40.50.300">
    <property type="entry name" value="P-loop containing nucleotide triphosphate hydrolases"/>
    <property type="match status" value="1"/>
</dbReference>
<proteinExistence type="inferred from homology"/>
<evidence type="ECO:0000256" key="3">
    <source>
        <dbReference type="ARBA" id="ARBA00022723"/>
    </source>
</evidence>
<reference evidence="10 11" key="1">
    <citation type="submission" date="2020-04" db="EMBL/GenBank/DDBJ databases">
        <title>Genome-Wide Identification of 5-Methylcytosine Sites in Bacterial Genomes By High-Throughput Sequencing of MspJI Restriction Fragments.</title>
        <authorList>
            <person name="Wu V."/>
        </authorList>
    </citation>
    <scope>NUCLEOTIDE SEQUENCE [LARGE SCALE GENOMIC DNA]</scope>
    <source>
        <strain evidence="10 11">S2</strain>
    </source>
</reference>
<feature type="binding site" evidence="9">
    <location>
        <begin position="12"/>
        <end position="17"/>
    </location>
    <ligand>
        <name>ATP</name>
        <dbReference type="ChEBI" id="CHEBI:30616"/>
    </ligand>
</feature>
<feature type="binding site" evidence="9">
    <location>
        <position position="41"/>
    </location>
    <ligand>
        <name>substrate</name>
    </ligand>
</feature>
<evidence type="ECO:0000313" key="10">
    <source>
        <dbReference type="EMBL" id="QIZ08408.1"/>
    </source>
</evidence>
<accession>A0A6H1P4F9</accession>
<dbReference type="UniPathway" id="UPA00078">
    <property type="reaction ID" value="UER00161"/>
</dbReference>
<dbReference type="GO" id="GO:0004141">
    <property type="term" value="F:dethiobiotin synthase activity"/>
    <property type="evidence" value="ECO:0007669"/>
    <property type="project" value="UniProtKB-UniRule"/>
</dbReference>
<keyword evidence="7 9" id="KW-0460">Magnesium</keyword>
<feature type="binding site" evidence="9">
    <location>
        <begin position="202"/>
        <end position="204"/>
    </location>
    <ligand>
        <name>ATP</name>
        <dbReference type="ChEBI" id="CHEBI:30616"/>
    </ligand>
</feature>
<dbReference type="EMBL" id="CP051128">
    <property type="protein sequence ID" value="QIZ08408.1"/>
    <property type="molecule type" value="Genomic_DNA"/>
</dbReference>
<dbReference type="AlphaFoldDB" id="A0A6H1P4F9"/>
<keyword evidence="2 9" id="KW-0436">Ligase</keyword>
<keyword evidence="1 9" id="KW-0963">Cytoplasm</keyword>
<dbReference type="GO" id="GO:0005524">
    <property type="term" value="F:ATP binding"/>
    <property type="evidence" value="ECO:0007669"/>
    <property type="project" value="UniProtKB-UniRule"/>
</dbReference>
<comment type="subcellular location">
    <subcellularLocation>
        <location evidence="9">Cytoplasm</location>
    </subcellularLocation>
</comment>
<dbReference type="PANTHER" id="PTHR43210:SF2">
    <property type="entry name" value="ATP-DEPENDENT DETHIOBIOTIN SYNTHETASE BIOD 2"/>
    <property type="match status" value="1"/>
</dbReference>
<dbReference type="GO" id="GO:0000287">
    <property type="term" value="F:magnesium ion binding"/>
    <property type="evidence" value="ECO:0007669"/>
    <property type="project" value="UniProtKB-UniRule"/>
</dbReference>
<comment type="subunit">
    <text evidence="9">Homodimer.</text>
</comment>
<organism evidence="10 11">
    <name type="scientific">Priestia megaterium</name>
    <name type="common">Bacillus megaterium</name>
    <dbReference type="NCBI Taxonomy" id="1404"/>
    <lineage>
        <taxon>Bacteria</taxon>
        <taxon>Bacillati</taxon>
        <taxon>Bacillota</taxon>
        <taxon>Bacilli</taxon>
        <taxon>Bacillales</taxon>
        <taxon>Bacillaceae</taxon>
        <taxon>Priestia</taxon>
    </lineage>
</organism>
<dbReference type="HAMAP" id="MF_00336">
    <property type="entry name" value="BioD"/>
    <property type="match status" value="1"/>
</dbReference>
<dbReference type="Pfam" id="PF13500">
    <property type="entry name" value="AAA_26"/>
    <property type="match status" value="1"/>
</dbReference>
<feature type="binding site" evidence="9">
    <location>
        <begin position="112"/>
        <end position="115"/>
    </location>
    <ligand>
        <name>ATP</name>
        <dbReference type="ChEBI" id="CHEBI:30616"/>
    </ligand>
</feature>
<comment type="caution">
    <text evidence="9">Lacks conserved residue(s) required for the propagation of feature annotation.</text>
</comment>
<feature type="binding site" evidence="9">
    <location>
        <position position="112"/>
    </location>
    <ligand>
        <name>Mg(2+)</name>
        <dbReference type="ChEBI" id="CHEBI:18420"/>
    </ligand>
</feature>
<comment type="catalytic activity">
    <reaction evidence="9">
        <text>(7R,8S)-7,8-diammoniononanoate + CO2 + ATP = (4R,5S)-dethiobiotin + ADP + phosphate + 3 H(+)</text>
        <dbReference type="Rhea" id="RHEA:15805"/>
        <dbReference type="ChEBI" id="CHEBI:15378"/>
        <dbReference type="ChEBI" id="CHEBI:16526"/>
        <dbReference type="ChEBI" id="CHEBI:30616"/>
        <dbReference type="ChEBI" id="CHEBI:43474"/>
        <dbReference type="ChEBI" id="CHEBI:149469"/>
        <dbReference type="ChEBI" id="CHEBI:149473"/>
        <dbReference type="ChEBI" id="CHEBI:456216"/>
        <dbReference type="EC" id="6.3.3.3"/>
    </reaction>
</comment>
<dbReference type="InterPro" id="IPR027417">
    <property type="entry name" value="P-loop_NTPase"/>
</dbReference>
<dbReference type="CDD" id="cd03109">
    <property type="entry name" value="DTBS"/>
    <property type="match status" value="1"/>
</dbReference>
<comment type="pathway">
    <text evidence="9">Cofactor biosynthesis; biotin biosynthesis; biotin from 7,8-diaminononanoate: step 1/2.</text>
</comment>
<evidence type="ECO:0000256" key="2">
    <source>
        <dbReference type="ARBA" id="ARBA00022598"/>
    </source>
</evidence>
<dbReference type="InterPro" id="IPR004472">
    <property type="entry name" value="DTB_synth_BioD"/>
</dbReference>
<dbReference type="GO" id="GO:0005829">
    <property type="term" value="C:cytosol"/>
    <property type="evidence" value="ECO:0007669"/>
    <property type="project" value="TreeGrafter"/>
</dbReference>
<evidence type="ECO:0000256" key="8">
    <source>
        <dbReference type="ARBA" id="ARBA00047386"/>
    </source>
</evidence>
<evidence type="ECO:0000256" key="4">
    <source>
        <dbReference type="ARBA" id="ARBA00022741"/>
    </source>
</evidence>
<feature type="binding site" evidence="9">
    <location>
        <position position="51"/>
    </location>
    <ligand>
        <name>Mg(2+)</name>
        <dbReference type="ChEBI" id="CHEBI:18420"/>
    </ligand>
</feature>
<comment type="function">
    <text evidence="9">Catalyzes a mechanistically unusual reaction, the ATP-dependent insertion of CO2 between the N7 and N8 nitrogen atoms of 7,8-diaminopelargonic acid (DAPA, also called 7,8-diammoniononanoate) to form a ureido ring.</text>
</comment>
<keyword evidence="4 9" id="KW-0547">Nucleotide-binding</keyword>
<evidence type="ECO:0000256" key="9">
    <source>
        <dbReference type="HAMAP-Rule" id="MF_00336"/>
    </source>
</evidence>
<name>A0A6H1P4F9_PRIMG</name>
<keyword evidence="3 9" id="KW-0479">Metal-binding</keyword>
<gene>
    <name evidence="9 10" type="primary">bioD</name>
    <name evidence="10" type="ORF">HFZ78_18205</name>
</gene>
<reference evidence="10 11" key="2">
    <citation type="submission" date="2020-04" db="EMBL/GenBank/DDBJ databases">
        <authorList>
            <person name="Fomenkov A."/>
            <person name="Anton B.P."/>
            <person name="Roberts R.J."/>
        </authorList>
    </citation>
    <scope>NUCLEOTIDE SEQUENCE [LARGE SCALE GENOMIC DNA]</scope>
    <source>
        <strain evidence="10 11">S2</strain>
    </source>
</reference>
<keyword evidence="6 9" id="KW-0067">ATP-binding</keyword>
<protein>
    <recommendedName>
        <fullName evidence="9">ATP-dependent dethiobiotin synthetase BioD</fullName>
        <ecNumber evidence="9">6.3.3.3</ecNumber>
    </recommendedName>
    <alternativeName>
        <fullName evidence="9">DTB synthetase</fullName>
        <shortName evidence="9">DTBS</shortName>
    </alternativeName>
    <alternativeName>
        <fullName evidence="9">Dethiobiotin synthase</fullName>
    </alternativeName>
</protein>
<feature type="binding site" evidence="9">
    <location>
        <position position="51"/>
    </location>
    <ligand>
        <name>ATP</name>
        <dbReference type="ChEBI" id="CHEBI:30616"/>
    </ligand>
</feature>
<comment type="cofactor">
    <cofactor evidence="9">
        <name>Mg(2+)</name>
        <dbReference type="ChEBI" id="CHEBI:18420"/>
    </cofactor>
</comment>
<evidence type="ECO:0000256" key="7">
    <source>
        <dbReference type="ARBA" id="ARBA00022842"/>
    </source>
</evidence>
<dbReference type="NCBIfam" id="TIGR00347">
    <property type="entry name" value="bioD"/>
    <property type="match status" value="1"/>
</dbReference>
<feature type="binding site" evidence="9">
    <location>
        <position position="16"/>
    </location>
    <ligand>
        <name>Mg(2+)</name>
        <dbReference type="ChEBI" id="CHEBI:18420"/>
    </ligand>
</feature>
<evidence type="ECO:0000256" key="6">
    <source>
        <dbReference type="ARBA" id="ARBA00022840"/>
    </source>
</evidence>
<sequence length="251" mass="27227">MNGFFVTGTDTGVGKTIISSGLAAVLKEKNVDVGVFKPLLSGTSREDPESDTSLLKQLSQTSLSYEEITPFEFKEPLAPYVAGKLEGKIVGIEDVLSHWEKIRGKHEFFIVEGAGGISVPLGEHFLVSDLIQALQLPIVLVARPNLGTVNHIFLTVQYAKSLGLTIAGIVINGISENPDLAEKTNPKLIEELCGVPILGITPKLKEITKDNIQKMVKDHIDVTLLINQILGFEVESVEEMKASLAAENKRV</sequence>
<comment type="catalytic activity">
    <reaction evidence="8">
        <text>(7R,8S)-8-amino-7-(carboxyamino)nonanoate + ATP = (4R,5S)-dethiobiotin + ADP + phosphate + H(+)</text>
        <dbReference type="Rhea" id="RHEA:63684"/>
        <dbReference type="ChEBI" id="CHEBI:15378"/>
        <dbReference type="ChEBI" id="CHEBI:30616"/>
        <dbReference type="ChEBI" id="CHEBI:43474"/>
        <dbReference type="ChEBI" id="CHEBI:149470"/>
        <dbReference type="ChEBI" id="CHEBI:149473"/>
        <dbReference type="ChEBI" id="CHEBI:456216"/>
    </reaction>
</comment>
<comment type="similarity">
    <text evidence="9">Belongs to the dethiobiotin synthetase family.</text>
</comment>
<dbReference type="GO" id="GO:0042803">
    <property type="term" value="F:protein homodimerization activity"/>
    <property type="evidence" value="ECO:0007669"/>
    <property type="project" value="UniProtKB-ARBA"/>
</dbReference>
<dbReference type="Proteomes" id="UP000501868">
    <property type="component" value="Chromosome"/>
</dbReference>
<evidence type="ECO:0000256" key="1">
    <source>
        <dbReference type="ARBA" id="ARBA00022490"/>
    </source>
</evidence>
<dbReference type="GO" id="GO:0009102">
    <property type="term" value="P:biotin biosynthetic process"/>
    <property type="evidence" value="ECO:0007669"/>
    <property type="project" value="UniProtKB-UniRule"/>
</dbReference>
<dbReference type="SUPFAM" id="SSF52540">
    <property type="entry name" value="P-loop containing nucleoside triphosphate hydrolases"/>
    <property type="match status" value="1"/>
</dbReference>
<evidence type="ECO:0000256" key="5">
    <source>
        <dbReference type="ARBA" id="ARBA00022756"/>
    </source>
</evidence>
<keyword evidence="5 9" id="KW-0093">Biotin biosynthesis</keyword>
<feature type="active site" evidence="9">
    <location>
        <position position="37"/>
    </location>
</feature>
<dbReference type="FunFam" id="3.40.50.300:FF:000292">
    <property type="entry name" value="ATP-dependent dethiobiotin synthetase BioD"/>
    <property type="match status" value="1"/>
</dbReference>
<evidence type="ECO:0000313" key="11">
    <source>
        <dbReference type="Proteomes" id="UP000501868"/>
    </source>
</evidence>
<dbReference type="PIRSF" id="PIRSF006755">
    <property type="entry name" value="DTB_synth"/>
    <property type="match status" value="1"/>
</dbReference>
<dbReference type="EC" id="6.3.3.3" evidence="9"/>